<accession>A0A4R3HYY2</accession>
<dbReference type="RefSeq" id="WP_132257660.1">
    <property type="nucleotide sequence ID" value="NZ_SLZQ01000002.1"/>
</dbReference>
<proteinExistence type="predicted"/>
<comment type="caution">
    <text evidence="1">The sequence shown here is derived from an EMBL/GenBank/DDBJ whole genome shotgun (WGS) entry which is preliminary data.</text>
</comment>
<evidence type="ECO:0000313" key="1">
    <source>
        <dbReference type="EMBL" id="TCS38597.1"/>
    </source>
</evidence>
<evidence type="ECO:0000313" key="2">
    <source>
        <dbReference type="Proteomes" id="UP000295382"/>
    </source>
</evidence>
<sequence length="118" mass="12431">MRPNQPTARPTSLTTALVVLAMLCAQWVGLAHSIAHSGSKQESPYFSLYVSAPDTGGDKFSAHSCVLFEAAAIAASLATPTVNLTLPLSVHALALWLAFASWDAPFLCHFSPRAPPAV</sequence>
<dbReference type="AlphaFoldDB" id="A0A4R3HYY2"/>
<name>A0A4R3HYY2_PAULE</name>
<protein>
    <submittedName>
        <fullName evidence="1">Uncharacterized protein</fullName>
    </submittedName>
</protein>
<dbReference type="EMBL" id="SLZQ01000002">
    <property type="protein sequence ID" value="TCS38597.1"/>
    <property type="molecule type" value="Genomic_DNA"/>
</dbReference>
<gene>
    <name evidence="1" type="ORF">EDC30_102336</name>
</gene>
<keyword evidence="2" id="KW-1185">Reference proteome</keyword>
<dbReference type="OrthoDB" id="9135591at2"/>
<reference evidence="1 2" key="1">
    <citation type="submission" date="2019-03" db="EMBL/GenBank/DDBJ databases">
        <title>Genomic Encyclopedia of Type Strains, Phase IV (KMG-IV): sequencing the most valuable type-strain genomes for metagenomic binning, comparative biology and taxonomic classification.</title>
        <authorList>
            <person name="Goeker M."/>
        </authorList>
    </citation>
    <scope>NUCLEOTIDE SEQUENCE [LARGE SCALE GENOMIC DNA]</scope>
    <source>
        <strain evidence="1 2">DSM 7445</strain>
    </source>
</reference>
<organism evidence="1 2">
    <name type="scientific">Paucimonas lemoignei</name>
    <name type="common">Pseudomonas lemoignei</name>
    <dbReference type="NCBI Taxonomy" id="29443"/>
    <lineage>
        <taxon>Bacteria</taxon>
        <taxon>Pseudomonadati</taxon>
        <taxon>Pseudomonadota</taxon>
        <taxon>Betaproteobacteria</taxon>
        <taxon>Burkholderiales</taxon>
        <taxon>Burkholderiaceae</taxon>
        <taxon>Paucimonas</taxon>
    </lineage>
</organism>
<dbReference type="Proteomes" id="UP000295382">
    <property type="component" value="Unassembled WGS sequence"/>
</dbReference>